<dbReference type="PROSITE" id="PS50879">
    <property type="entry name" value="RNASE_H_1"/>
    <property type="match status" value="1"/>
</dbReference>
<evidence type="ECO:0000313" key="10">
    <source>
        <dbReference type="Proteomes" id="UP001150238"/>
    </source>
</evidence>
<evidence type="ECO:0000256" key="5">
    <source>
        <dbReference type="ARBA" id="ARBA00022723"/>
    </source>
</evidence>
<keyword evidence="4" id="KW-0540">Nuclease</keyword>
<evidence type="ECO:0000259" key="8">
    <source>
        <dbReference type="PROSITE" id="PS50879"/>
    </source>
</evidence>
<evidence type="ECO:0000256" key="3">
    <source>
        <dbReference type="ARBA" id="ARBA00012180"/>
    </source>
</evidence>
<dbReference type="Gene3D" id="3.30.420.10">
    <property type="entry name" value="Ribonuclease H-like superfamily/Ribonuclease H"/>
    <property type="match status" value="1"/>
</dbReference>
<dbReference type="EC" id="3.1.26.4" evidence="3"/>
<reference evidence="9" key="1">
    <citation type="submission" date="2022-08" db="EMBL/GenBank/DDBJ databases">
        <authorList>
            <consortium name="DOE Joint Genome Institute"/>
            <person name="Min B."/>
            <person name="Riley R."/>
            <person name="Sierra-Patev S."/>
            <person name="Naranjo-Ortiz M."/>
            <person name="Looney B."/>
            <person name="Konkel Z."/>
            <person name="Slot J.C."/>
            <person name="Sakamoto Y."/>
            <person name="Steenwyk J.L."/>
            <person name="Rokas A."/>
            <person name="Carro J."/>
            <person name="Camarero S."/>
            <person name="Ferreira P."/>
            <person name="Molpeceres G."/>
            <person name="Ruiz-Duenas F.J."/>
            <person name="Serrano A."/>
            <person name="Henrissat B."/>
            <person name="Drula E."/>
            <person name="Hughes K.W."/>
            <person name="Mata J.L."/>
            <person name="Ishikawa N.K."/>
            <person name="Vargas-Isla R."/>
            <person name="Ushijima S."/>
            <person name="Smith C.A."/>
            <person name="Ahrendt S."/>
            <person name="Andreopoulos W."/>
            <person name="He G."/>
            <person name="Labutti K."/>
            <person name="Lipzen A."/>
            <person name="Ng V."/>
            <person name="Sandor L."/>
            <person name="Barry K."/>
            <person name="Martinez A.T."/>
            <person name="Xiao Y."/>
            <person name="Gibbons J.G."/>
            <person name="Terashima K."/>
            <person name="Hibbett D.S."/>
            <person name="Grigoriev I.V."/>
        </authorList>
    </citation>
    <scope>NUCLEOTIDE SEQUENCE</scope>
    <source>
        <strain evidence="9">Sp2 HRB7682 ss15</strain>
    </source>
</reference>
<dbReference type="CDD" id="cd09280">
    <property type="entry name" value="RNase_HI_eukaryote_like"/>
    <property type="match status" value="1"/>
</dbReference>
<evidence type="ECO:0000256" key="2">
    <source>
        <dbReference type="ARBA" id="ARBA00005300"/>
    </source>
</evidence>
<evidence type="ECO:0000256" key="6">
    <source>
        <dbReference type="ARBA" id="ARBA00022759"/>
    </source>
</evidence>
<dbReference type="InterPro" id="IPR012337">
    <property type="entry name" value="RNaseH-like_sf"/>
</dbReference>
<protein>
    <recommendedName>
        <fullName evidence="3">ribonuclease H</fullName>
        <ecNumber evidence="3">3.1.26.4</ecNumber>
    </recommendedName>
</protein>
<dbReference type="PANTHER" id="PTHR10642:SF26">
    <property type="entry name" value="RIBONUCLEASE H1"/>
    <property type="match status" value="1"/>
</dbReference>
<feature type="domain" description="RNase H type-1" evidence="8">
    <location>
        <begin position="40"/>
        <end position="182"/>
    </location>
</feature>
<keyword evidence="6" id="KW-0255">Endonuclease</keyword>
<reference evidence="9" key="2">
    <citation type="journal article" date="2023" name="Proc. Natl. Acad. Sci. U.S.A.">
        <title>A global phylogenomic analysis of the shiitake genus Lentinula.</title>
        <authorList>
            <person name="Sierra-Patev S."/>
            <person name="Min B."/>
            <person name="Naranjo-Ortiz M."/>
            <person name="Looney B."/>
            <person name="Konkel Z."/>
            <person name="Slot J.C."/>
            <person name="Sakamoto Y."/>
            <person name="Steenwyk J.L."/>
            <person name="Rokas A."/>
            <person name="Carro J."/>
            <person name="Camarero S."/>
            <person name="Ferreira P."/>
            <person name="Molpeceres G."/>
            <person name="Ruiz-Duenas F.J."/>
            <person name="Serrano A."/>
            <person name="Henrissat B."/>
            <person name="Drula E."/>
            <person name="Hughes K.W."/>
            <person name="Mata J.L."/>
            <person name="Ishikawa N.K."/>
            <person name="Vargas-Isla R."/>
            <person name="Ushijima S."/>
            <person name="Smith C.A."/>
            <person name="Donoghue J."/>
            <person name="Ahrendt S."/>
            <person name="Andreopoulos W."/>
            <person name="He G."/>
            <person name="LaButti K."/>
            <person name="Lipzen A."/>
            <person name="Ng V."/>
            <person name="Riley R."/>
            <person name="Sandor L."/>
            <person name="Barry K."/>
            <person name="Martinez A.T."/>
            <person name="Xiao Y."/>
            <person name="Gibbons J.G."/>
            <person name="Terashima K."/>
            <person name="Grigoriev I.V."/>
            <person name="Hibbett D."/>
        </authorList>
    </citation>
    <scope>NUCLEOTIDE SEQUENCE</scope>
    <source>
        <strain evidence="9">Sp2 HRB7682 ss15</strain>
    </source>
</reference>
<keyword evidence="7" id="KW-0378">Hydrolase</keyword>
<dbReference type="InterPro" id="IPR050092">
    <property type="entry name" value="RNase_H"/>
</dbReference>
<dbReference type="GO" id="GO:0004523">
    <property type="term" value="F:RNA-DNA hybrid ribonuclease activity"/>
    <property type="evidence" value="ECO:0007669"/>
    <property type="project" value="UniProtKB-EC"/>
</dbReference>
<dbReference type="GO" id="GO:0003676">
    <property type="term" value="F:nucleic acid binding"/>
    <property type="evidence" value="ECO:0007669"/>
    <property type="project" value="InterPro"/>
</dbReference>
<organism evidence="9 10">
    <name type="scientific">Lentinula lateritia</name>
    <dbReference type="NCBI Taxonomy" id="40482"/>
    <lineage>
        <taxon>Eukaryota</taxon>
        <taxon>Fungi</taxon>
        <taxon>Dikarya</taxon>
        <taxon>Basidiomycota</taxon>
        <taxon>Agaricomycotina</taxon>
        <taxon>Agaricomycetes</taxon>
        <taxon>Agaricomycetidae</taxon>
        <taxon>Agaricales</taxon>
        <taxon>Marasmiineae</taxon>
        <taxon>Omphalotaceae</taxon>
        <taxon>Lentinula</taxon>
    </lineage>
</organism>
<evidence type="ECO:0000313" key="9">
    <source>
        <dbReference type="EMBL" id="KAJ4467905.1"/>
    </source>
</evidence>
<sequence>MTIKIQPLHEPTDVLYNKILASALSEEEALKQYYGDFYYANDPVTVYTDGSCLGGGTDSAQAGAGICYGLNSRRNQSVRVPGPGRQTNNRAESYSVYLVLFEMDPERPLIIYTDSEYIIRQCCYWAGRHLTTGWNIPNGDILKDIALLLKERAASTRFVWVKGHSGNQNNDEADNLAKKGAT</sequence>
<gene>
    <name evidence="9" type="ORF">C8J55DRAFT_438068</name>
</gene>
<dbReference type="InterPro" id="IPR002156">
    <property type="entry name" value="RNaseH_domain"/>
</dbReference>
<evidence type="ECO:0000256" key="4">
    <source>
        <dbReference type="ARBA" id="ARBA00022722"/>
    </source>
</evidence>
<dbReference type="InterPro" id="IPR036397">
    <property type="entry name" value="RNaseH_sf"/>
</dbReference>
<feature type="non-terminal residue" evidence="9">
    <location>
        <position position="182"/>
    </location>
</feature>
<dbReference type="PANTHER" id="PTHR10642">
    <property type="entry name" value="RIBONUCLEASE H1"/>
    <property type="match status" value="1"/>
</dbReference>
<proteinExistence type="inferred from homology"/>
<comment type="caution">
    <text evidence="9">The sequence shown here is derived from an EMBL/GenBank/DDBJ whole genome shotgun (WGS) entry which is preliminary data.</text>
</comment>
<name>A0A9W8ZW68_9AGAR</name>
<dbReference type="GO" id="GO:0043137">
    <property type="term" value="P:DNA replication, removal of RNA primer"/>
    <property type="evidence" value="ECO:0007669"/>
    <property type="project" value="TreeGrafter"/>
</dbReference>
<evidence type="ECO:0000256" key="7">
    <source>
        <dbReference type="ARBA" id="ARBA00022801"/>
    </source>
</evidence>
<dbReference type="GO" id="GO:0046872">
    <property type="term" value="F:metal ion binding"/>
    <property type="evidence" value="ECO:0007669"/>
    <property type="project" value="UniProtKB-KW"/>
</dbReference>
<keyword evidence="5" id="KW-0479">Metal-binding</keyword>
<comment type="catalytic activity">
    <reaction evidence="1">
        <text>Endonucleolytic cleavage to 5'-phosphomonoester.</text>
        <dbReference type="EC" id="3.1.26.4"/>
    </reaction>
</comment>
<dbReference type="AlphaFoldDB" id="A0A9W8ZW68"/>
<comment type="similarity">
    <text evidence="2">Belongs to the RNase H family.</text>
</comment>
<evidence type="ECO:0000256" key="1">
    <source>
        <dbReference type="ARBA" id="ARBA00000077"/>
    </source>
</evidence>
<dbReference type="Proteomes" id="UP001150238">
    <property type="component" value="Unassembled WGS sequence"/>
</dbReference>
<dbReference type="SUPFAM" id="SSF53098">
    <property type="entry name" value="Ribonuclease H-like"/>
    <property type="match status" value="1"/>
</dbReference>
<dbReference type="EMBL" id="JANVFS010000039">
    <property type="protein sequence ID" value="KAJ4467905.1"/>
    <property type="molecule type" value="Genomic_DNA"/>
</dbReference>
<dbReference type="Pfam" id="PF00075">
    <property type="entry name" value="RNase_H"/>
    <property type="match status" value="1"/>
</dbReference>
<accession>A0A9W8ZW68</accession>